<proteinExistence type="predicted"/>
<evidence type="ECO:0000256" key="1">
    <source>
        <dbReference type="SAM" id="MobiDB-lite"/>
    </source>
</evidence>
<dbReference type="Pfam" id="PF00498">
    <property type="entry name" value="FHA"/>
    <property type="match status" value="1"/>
</dbReference>
<dbReference type="PROSITE" id="PS50006">
    <property type="entry name" value="FHA_DOMAIN"/>
    <property type="match status" value="1"/>
</dbReference>
<dbReference type="Gene3D" id="2.60.200.20">
    <property type="match status" value="1"/>
</dbReference>
<dbReference type="SUPFAM" id="SSF49879">
    <property type="entry name" value="SMAD/FHA domain"/>
    <property type="match status" value="1"/>
</dbReference>
<evidence type="ECO:0000313" key="3">
    <source>
        <dbReference type="EMBL" id="ODA32604.1"/>
    </source>
</evidence>
<dbReference type="EMBL" id="LYDR01000063">
    <property type="protein sequence ID" value="ODA32604.1"/>
    <property type="molecule type" value="Genomic_DNA"/>
</dbReference>
<evidence type="ECO:0000313" key="4">
    <source>
        <dbReference type="Proteomes" id="UP000094828"/>
    </source>
</evidence>
<dbReference type="STRING" id="1841610.A6X21_19795"/>
<dbReference type="OrthoDB" id="9816434at2"/>
<feature type="compositionally biased region" description="Polar residues" evidence="1">
    <location>
        <begin position="233"/>
        <end position="242"/>
    </location>
</feature>
<dbReference type="RefSeq" id="WP_068847119.1">
    <property type="nucleotide sequence ID" value="NZ_LYDR01000063.1"/>
</dbReference>
<dbReference type="Proteomes" id="UP000094828">
    <property type="component" value="Unassembled WGS sequence"/>
</dbReference>
<feature type="domain" description="FHA" evidence="2">
    <location>
        <begin position="23"/>
        <end position="72"/>
    </location>
</feature>
<reference evidence="3 4" key="1">
    <citation type="submission" date="2016-05" db="EMBL/GenBank/DDBJ databases">
        <title>Genomic and physiological characterization of Planctopirus sp. isolated from fresh water lake.</title>
        <authorList>
            <person name="Subhash Y."/>
            <person name="Ramana C."/>
        </authorList>
    </citation>
    <scope>NUCLEOTIDE SEQUENCE [LARGE SCALE GENOMIC DNA]</scope>
    <source>
        <strain evidence="3 4">JC280</strain>
    </source>
</reference>
<dbReference type="AlphaFoldDB" id="A0A1C3EH96"/>
<dbReference type="PANTHER" id="PTHR23308">
    <property type="entry name" value="NUCLEAR INHIBITOR OF PROTEIN PHOSPHATASE-1"/>
    <property type="match status" value="1"/>
</dbReference>
<dbReference type="InterPro" id="IPR000253">
    <property type="entry name" value="FHA_dom"/>
</dbReference>
<dbReference type="InterPro" id="IPR008984">
    <property type="entry name" value="SMAD_FHA_dom_sf"/>
</dbReference>
<dbReference type="SMART" id="SM00240">
    <property type="entry name" value="FHA"/>
    <property type="match status" value="1"/>
</dbReference>
<sequence>MQASLQLLHRTANIQQIRLRPETSIGRAPECELRIASSQISRRHCRVLIENDRVYIEDLGSSNGTIVNGVLIAPHERVELSAGDEITIGPAQFQLKLNSANTTPRIPPLGSLLAGALNSLSSTILGGRKEASGESTTQAIPVQAVSVQPDPIQNPVVAHEVAADRVAPVPVTAVPVAPDQASSVTLEASPITTTDDLAAQESPVDQSQPAPAVSPAASLVVPSIDEPPAIETVSPTTDSEGNLSRLKLEAVEDPPLPVAGIDSEQAPAQSDPLAQEEDNDLSRFLQGLG</sequence>
<accession>A0A1C3EH96</accession>
<comment type="caution">
    <text evidence="3">The sequence shown here is derived from an EMBL/GenBank/DDBJ whole genome shotgun (WGS) entry which is preliminary data.</text>
</comment>
<dbReference type="CDD" id="cd00060">
    <property type="entry name" value="FHA"/>
    <property type="match status" value="1"/>
</dbReference>
<evidence type="ECO:0000259" key="2">
    <source>
        <dbReference type="PROSITE" id="PS50006"/>
    </source>
</evidence>
<keyword evidence="4" id="KW-1185">Reference proteome</keyword>
<organism evidence="3 4">
    <name type="scientific">Planctopirus hydrillae</name>
    <dbReference type="NCBI Taxonomy" id="1841610"/>
    <lineage>
        <taxon>Bacteria</taxon>
        <taxon>Pseudomonadati</taxon>
        <taxon>Planctomycetota</taxon>
        <taxon>Planctomycetia</taxon>
        <taxon>Planctomycetales</taxon>
        <taxon>Planctomycetaceae</taxon>
        <taxon>Planctopirus</taxon>
    </lineage>
</organism>
<name>A0A1C3EH96_9PLAN</name>
<feature type="region of interest" description="Disordered" evidence="1">
    <location>
        <begin position="227"/>
        <end position="289"/>
    </location>
</feature>
<dbReference type="InterPro" id="IPR050923">
    <property type="entry name" value="Cell_Proc_Reg/RNA_Proc"/>
</dbReference>
<protein>
    <recommendedName>
        <fullName evidence="2">FHA domain-containing protein</fullName>
    </recommendedName>
</protein>
<gene>
    <name evidence="3" type="ORF">A6X21_19795</name>
</gene>